<reference evidence="1" key="1">
    <citation type="submission" date="2022-06" db="EMBL/GenBank/DDBJ databases">
        <title>Phylogenomic reconstructions and comparative analyses of Kickxellomycotina fungi.</title>
        <authorList>
            <person name="Reynolds N.K."/>
            <person name="Stajich J.E."/>
            <person name="Barry K."/>
            <person name="Grigoriev I.V."/>
            <person name="Crous P."/>
            <person name="Smith M.E."/>
        </authorList>
    </citation>
    <scope>NUCLEOTIDE SEQUENCE</scope>
    <source>
        <strain evidence="1">RSA 2271</strain>
    </source>
</reference>
<comment type="caution">
    <text evidence="1">The sequence shown here is derived from an EMBL/GenBank/DDBJ whole genome shotgun (WGS) entry which is preliminary data.</text>
</comment>
<evidence type="ECO:0000313" key="2">
    <source>
        <dbReference type="Proteomes" id="UP001145114"/>
    </source>
</evidence>
<evidence type="ECO:0000313" key="1">
    <source>
        <dbReference type="EMBL" id="KAJ1670750.1"/>
    </source>
</evidence>
<gene>
    <name evidence="1" type="ORF">EV182_008021</name>
</gene>
<organism evidence="1 2">
    <name type="scientific">Spiromyces aspiralis</name>
    <dbReference type="NCBI Taxonomy" id="68401"/>
    <lineage>
        <taxon>Eukaryota</taxon>
        <taxon>Fungi</taxon>
        <taxon>Fungi incertae sedis</taxon>
        <taxon>Zoopagomycota</taxon>
        <taxon>Kickxellomycotina</taxon>
        <taxon>Kickxellomycetes</taxon>
        <taxon>Kickxellales</taxon>
        <taxon>Kickxellaceae</taxon>
        <taxon>Spiromyces</taxon>
    </lineage>
</organism>
<dbReference type="EMBL" id="JAMZIH010009097">
    <property type="protein sequence ID" value="KAJ1670750.1"/>
    <property type="molecule type" value="Genomic_DNA"/>
</dbReference>
<accession>A0ACC1H6T7</accession>
<name>A0ACC1H6T7_9FUNG</name>
<keyword evidence="2" id="KW-1185">Reference proteome</keyword>
<proteinExistence type="predicted"/>
<dbReference type="Proteomes" id="UP001145114">
    <property type="component" value="Unassembled WGS sequence"/>
</dbReference>
<protein>
    <submittedName>
        <fullName evidence="1">Uncharacterized protein</fullName>
    </submittedName>
</protein>
<sequence length="168" mass="17514">MILLDTWPGNNDPLWAVKATNIGIGNSISQTPQFAPPLSSSLFAAATPANPQLPAVTNPATLTGAPGSPTPPSGGNAPVTQHNDATTKLPATSGNTLYHFVYVHDGTSEIFDVIDINSLRSSLDAREASEYEQNSRASSTLGDGRASPILLLFPIVTITAGHILTLLL</sequence>